<evidence type="ECO:0000256" key="1">
    <source>
        <dbReference type="SAM" id="Coils"/>
    </source>
</evidence>
<evidence type="ECO:0000313" key="3">
    <source>
        <dbReference type="EMBL" id="GIE20291.1"/>
    </source>
</evidence>
<evidence type="ECO:0000256" key="2">
    <source>
        <dbReference type="SAM" id="MobiDB-lite"/>
    </source>
</evidence>
<dbReference type="EMBL" id="BOMN01000040">
    <property type="protein sequence ID" value="GIE20291.1"/>
    <property type="molecule type" value="Genomic_DNA"/>
</dbReference>
<evidence type="ECO:0000313" key="4">
    <source>
        <dbReference type="Proteomes" id="UP000603200"/>
    </source>
</evidence>
<proteinExistence type="predicted"/>
<feature type="region of interest" description="Disordered" evidence="2">
    <location>
        <begin position="86"/>
        <end position="120"/>
    </location>
</feature>
<reference evidence="3 4" key="1">
    <citation type="submission" date="2021-01" db="EMBL/GenBank/DDBJ databases">
        <title>Whole genome shotgun sequence of Actinoplanes humidus NBRC 14915.</title>
        <authorList>
            <person name="Komaki H."/>
            <person name="Tamura T."/>
        </authorList>
    </citation>
    <scope>NUCLEOTIDE SEQUENCE [LARGE SCALE GENOMIC DNA]</scope>
    <source>
        <strain evidence="3 4">NBRC 14915</strain>
    </source>
</reference>
<feature type="region of interest" description="Disordered" evidence="2">
    <location>
        <begin position="474"/>
        <end position="502"/>
    </location>
</feature>
<feature type="compositionally biased region" description="Polar residues" evidence="2">
    <location>
        <begin position="92"/>
        <end position="107"/>
    </location>
</feature>
<name>A0ABQ3ZP06_9ACTN</name>
<gene>
    <name evidence="3" type="ORF">Ahu01nite_033930</name>
</gene>
<organism evidence="3 4">
    <name type="scientific">Winogradskya humida</name>
    <dbReference type="NCBI Taxonomy" id="113566"/>
    <lineage>
        <taxon>Bacteria</taxon>
        <taxon>Bacillati</taxon>
        <taxon>Actinomycetota</taxon>
        <taxon>Actinomycetes</taxon>
        <taxon>Micromonosporales</taxon>
        <taxon>Micromonosporaceae</taxon>
        <taxon>Winogradskya</taxon>
    </lineage>
</organism>
<protein>
    <submittedName>
        <fullName evidence="3">Uncharacterized protein</fullName>
    </submittedName>
</protein>
<dbReference type="Proteomes" id="UP000603200">
    <property type="component" value="Unassembled WGS sequence"/>
</dbReference>
<keyword evidence="4" id="KW-1185">Reference proteome</keyword>
<sequence>MMRVYAGEGGGRYNWPMVDIAAPLKPYQVEVLRWVEAGCHDAGMPGDGAKQTARALQGRRLVTVSRRNGRWSAALTERGRYYLDNGRYPELTGTTSRDLSESSSTPVASGGKGQQPTAQPAVIQEATALIERLQTSGGTVVVSDPDADTRASYRRAIHAAKQHRLVPDGYDLRHTGRNTGDLVVRLYSAAQPYDTDWNRLRLDQDDNRATAAADYGALEQDPTDLRVAPESIPRVLAALRAINDAGVTRKCRVGINVTTKEPKPYVKFGSARRSLEFFEEYEQVPHVLTADERRTKRLRPWAHVPEFDSVSTGRLRLEVSTSPSGQRLTWRDTPTRSLEQQASRIIADIIKAIEEQERITAAFRQREKERQAAARLAEQQAAEERRRRDVEREARWKHAIAKARRRAVEEHRRTTFNTAMDQWQKAANMRAFCDALEQASAGGAAGEGELTTWLAWARARADKIDPTVGTPAFTDADFTIEPSPEDLRPYLNGWSPDRPARE</sequence>
<feature type="coiled-coil region" evidence="1">
    <location>
        <begin position="366"/>
        <end position="393"/>
    </location>
</feature>
<comment type="caution">
    <text evidence="3">The sequence shown here is derived from an EMBL/GenBank/DDBJ whole genome shotgun (WGS) entry which is preliminary data.</text>
</comment>
<accession>A0ABQ3ZP06</accession>
<keyword evidence="1" id="KW-0175">Coiled coil</keyword>